<dbReference type="PANTHER" id="PTHR37835:SF1">
    <property type="entry name" value="ALPHA-CLOSTRIPAIN"/>
    <property type="match status" value="1"/>
</dbReference>
<sequence length="1072" mass="111653">MAVPADFDALRYLASNPDLVNAFGVDVEAAYAHWIHHGRAEGRSLTSFDPLRYIASYGDLAAAFGTNSTAGLLHYLTAGRLEGRSASGFDALQYLASYGDLASAFGANETAAYAHYITNGRLEGRTASFNALQYIASNRDLISAFGTNTTLGYLHYIAHGRLEGRPTTGFDVTAYLTMNTDVEQAFTGNTTQAVLHYIQHGASENRPTSGTDYAGNSTAAARLIGVADEASLAYNDYVGATDTDDYYSFTLTATSNLNLTLQRLSANADVQLLSSTGTVLGSSSNAGTLNETINAYSLTAGSYYVRVQAPTSGGTGYRLALNTTVSASTGSDSAGDTLATARQLGTLNGALPTIQDAIGGSDTNDYYQFTTGGTTNFRLGLSGLSADADVQLLDSSGLALASSTYAGNHAEAIYYNGLDAGTYYVRVYPYAGSTSYSLDLSATAVTGASSADLGGNSFTAASNLGTLGGTAISVQDFVGTSDRLDYYRVTTTATSTFQATLTGMSADADLRLYNSSGVQIASSLNWSYLDDNIRYNNLAAGTYYVLVNQFSGSTNYTLTLQAAGSTAVNEAPRLTGSVSTQSATEGAAFTYQVPSTLFVDPENQGLTYSATQTNGSALPSWLSFNAGTRTFSGTAPSGTADVAVRLTARDPAGASTSADFTVTTPSASSMSTWTVMVYVDADNNLESFGIEDINEMEAAGLPSNVNVVVQMDRIGGYATSNGNWTDTRRGRITSDTNTGLIGSTLTSIGEADMGAGETLTSFINWASGTYQATNYALVIWNHGGGLTGTSWDDTNNSNLTISETTRAIANSNIGRVSMLGFDTCQQGMAEQAIDVRNMTEVLVASSENEPGDGWDYTGWLNRLAANPSATATQLGAAAVSAYDAFYNDSSSTLAATRVSAYDALTTSLNNFVSTVTGSATSADWTAITRARTAARSYGGVDAYRDLGGFMGSVASNASTASIRSAASAVQSAVSNSVIQQVSISGSSGLSIYLPSASSSLYSGYSEGNLSFLSSVNWDDFLTAMRTYGRSGAGAELVAELDAQERARGITASGNRYTGFDLLGQTGGMLASA</sequence>
<evidence type="ECO:0000259" key="1">
    <source>
        <dbReference type="SMART" id="SM00736"/>
    </source>
</evidence>
<dbReference type="InterPro" id="IPR006644">
    <property type="entry name" value="Cadg"/>
</dbReference>
<dbReference type="Pfam" id="PF03415">
    <property type="entry name" value="Peptidase_C11"/>
    <property type="match status" value="1"/>
</dbReference>
<keyword evidence="3" id="KW-1185">Reference proteome</keyword>
<evidence type="ECO:0000313" key="2">
    <source>
        <dbReference type="EMBL" id="NYZ19375.1"/>
    </source>
</evidence>
<dbReference type="SUPFAM" id="SSF49313">
    <property type="entry name" value="Cadherin-like"/>
    <property type="match status" value="1"/>
</dbReference>
<dbReference type="InterPro" id="IPR013783">
    <property type="entry name" value="Ig-like_fold"/>
</dbReference>
<dbReference type="RefSeq" id="WP_180281121.1">
    <property type="nucleotide sequence ID" value="NZ_JABFDB010000002.1"/>
</dbReference>
<dbReference type="EMBL" id="JABFDB010000002">
    <property type="protein sequence ID" value="NYZ19375.1"/>
    <property type="molecule type" value="Genomic_DNA"/>
</dbReference>
<dbReference type="Pfam" id="PF04151">
    <property type="entry name" value="PPC"/>
    <property type="match status" value="3"/>
</dbReference>
<dbReference type="Gene3D" id="2.60.120.380">
    <property type="match status" value="3"/>
</dbReference>
<dbReference type="InterPro" id="IPR007280">
    <property type="entry name" value="Peptidase_C_arc/bac"/>
</dbReference>
<gene>
    <name evidence="2" type="ORF">HND93_06600</name>
</gene>
<organism evidence="2 3">
    <name type="scientific">Azospirillum oleiclasticum</name>
    <dbReference type="NCBI Taxonomy" id="2735135"/>
    <lineage>
        <taxon>Bacteria</taxon>
        <taxon>Pseudomonadati</taxon>
        <taxon>Pseudomonadota</taxon>
        <taxon>Alphaproteobacteria</taxon>
        <taxon>Rhodospirillales</taxon>
        <taxon>Azospirillaceae</taxon>
        <taxon>Azospirillum</taxon>
    </lineage>
</organism>
<reference evidence="2 3" key="1">
    <citation type="submission" date="2020-05" db="EMBL/GenBank/DDBJ databases">
        <title>Azospirillum oleiclasticum sp. nov, a nitrogen-fixing and heavy crude oil-emulsifying bacterium isolated from the crude oil of Yumen Oilfield.</title>
        <authorList>
            <person name="Wu D."/>
            <person name="Cai M."/>
            <person name="Zhang X."/>
        </authorList>
    </citation>
    <scope>NUCLEOTIDE SEQUENCE [LARGE SCALE GENOMIC DNA]</scope>
    <source>
        <strain evidence="2 3">ROY-1-1-2</strain>
    </source>
</reference>
<dbReference type="Pfam" id="PF05345">
    <property type="entry name" value="He_PIG"/>
    <property type="match status" value="1"/>
</dbReference>
<dbReference type="SUPFAM" id="SSF89260">
    <property type="entry name" value="Collagen-binding domain"/>
    <property type="match status" value="3"/>
</dbReference>
<protein>
    <recommendedName>
        <fullName evidence="1">Dystroglycan-type cadherin-like domain-containing protein</fullName>
    </recommendedName>
</protein>
<dbReference type="InterPro" id="IPR005077">
    <property type="entry name" value="Peptidase_C11"/>
</dbReference>
<dbReference type="InterPro" id="IPR015919">
    <property type="entry name" value="Cadherin-like_sf"/>
</dbReference>
<dbReference type="PANTHER" id="PTHR37835">
    <property type="entry name" value="ALPHA-CLOSTRIPAIN"/>
    <property type="match status" value="1"/>
</dbReference>
<name>A0ABX2T6D7_9PROT</name>
<dbReference type="Gene3D" id="2.60.40.10">
    <property type="entry name" value="Immunoglobulins"/>
    <property type="match status" value="1"/>
</dbReference>
<dbReference type="Gene3D" id="3.40.50.11970">
    <property type="match status" value="1"/>
</dbReference>
<feature type="domain" description="Dystroglycan-type cadherin-like" evidence="1">
    <location>
        <begin position="573"/>
        <end position="671"/>
    </location>
</feature>
<accession>A0ABX2T6D7</accession>
<evidence type="ECO:0000313" key="3">
    <source>
        <dbReference type="Proteomes" id="UP000584642"/>
    </source>
</evidence>
<dbReference type="SMART" id="SM00736">
    <property type="entry name" value="CADG"/>
    <property type="match status" value="1"/>
</dbReference>
<dbReference type="Proteomes" id="UP000584642">
    <property type="component" value="Unassembled WGS sequence"/>
</dbReference>
<comment type="caution">
    <text evidence="2">The sequence shown here is derived from an EMBL/GenBank/DDBJ whole genome shotgun (WGS) entry which is preliminary data.</text>
</comment>
<proteinExistence type="predicted"/>